<evidence type="ECO:0000313" key="1">
    <source>
        <dbReference type="EMBL" id="MBP1967823.1"/>
    </source>
</evidence>
<accession>A0ABS4IAD5</accession>
<keyword evidence="2" id="KW-1185">Reference proteome</keyword>
<gene>
    <name evidence="1" type="ORF">J2Z65_007105</name>
</gene>
<reference evidence="1 2" key="1">
    <citation type="submission" date="2021-03" db="EMBL/GenBank/DDBJ databases">
        <title>Genomic Encyclopedia of Type Strains, Phase IV (KMG-IV): sequencing the most valuable type-strain genomes for metagenomic binning, comparative biology and taxonomic classification.</title>
        <authorList>
            <person name="Goeker M."/>
        </authorList>
    </citation>
    <scope>NUCLEOTIDE SEQUENCE [LARGE SCALE GENOMIC DNA]</scope>
    <source>
        <strain evidence="1 2">DSM 24950</strain>
    </source>
</reference>
<comment type="caution">
    <text evidence="1">The sequence shown here is derived from an EMBL/GenBank/DDBJ whole genome shotgun (WGS) entry which is preliminary data.</text>
</comment>
<organism evidence="1 2">
    <name type="scientific">Paenibacillus aceris</name>
    <dbReference type="NCBI Taxonomy" id="869555"/>
    <lineage>
        <taxon>Bacteria</taxon>
        <taxon>Bacillati</taxon>
        <taxon>Bacillota</taxon>
        <taxon>Bacilli</taxon>
        <taxon>Bacillales</taxon>
        <taxon>Paenibacillaceae</taxon>
        <taxon>Paenibacillus</taxon>
    </lineage>
</organism>
<name>A0ABS4IAD5_9BACL</name>
<proteinExistence type="predicted"/>
<protein>
    <submittedName>
        <fullName evidence="1">Uncharacterized protein</fullName>
    </submittedName>
</protein>
<dbReference type="Proteomes" id="UP001519344">
    <property type="component" value="Unassembled WGS sequence"/>
</dbReference>
<sequence length="314" mass="35621">MLIRTIDQFTNNTGVSSTEIGFTDDVFGFLNLGQKIIVKRGTRIRRNLSVAFEAFEDDPQPAFKLTRSNQRLFELRNNATYIVQYDTKKNIFRIGRRINNTSSTHRTKILARVKPSQEINMDLYRRNLVANVVLMRSLLNRIVANPRFACALTRFLKLGKQERLLDLLENTLGPFSFSDNNLFRLEAGTPGNFSACVGAAFLTNFCNAFYLVKGLSALRPSHVRALAKTLIPLYRRIAQDSNYAKTLTSAIFSKNVVKVRSLIRQTINSPFLTVTLPPNDRVAPDTPPSRLNRLRICLGLGEVMYCSEFHLLLV</sequence>
<dbReference type="RefSeq" id="WP_209856346.1">
    <property type="nucleotide sequence ID" value="NZ_JAGGKV010000044.1"/>
</dbReference>
<dbReference type="EMBL" id="JAGGKV010000044">
    <property type="protein sequence ID" value="MBP1967823.1"/>
    <property type="molecule type" value="Genomic_DNA"/>
</dbReference>
<evidence type="ECO:0000313" key="2">
    <source>
        <dbReference type="Proteomes" id="UP001519344"/>
    </source>
</evidence>